<dbReference type="InterPro" id="IPR029063">
    <property type="entry name" value="SAM-dependent_MTases_sf"/>
</dbReference>
<dbReference type="FunFam" id="3.90.1300.10:FF:000003">
    <property type="entry name" value="Amidase signature enzyme"/>
    <property type="match status" value="1"/>
</dbReference>
<sequence length="776" mass="85642">MFLLDYLQHRRDCRLKQSERAARISSLTAYHGPLTQADKDTLTQPIESLVAAVQAGTTSPLSVLRTYGKLALHAHARTNCLTEILLPSAEDWLLASTNSNGNGNSNSNSSSGGGEINLKGPLAGIPVSLKDTVIVGGYDTTVGYSSFVGNGQARRDGPMVRMLKDAGAVPYVKTNLPITLLSFESANDLWGRCENPHKAGYSPGGSTGGESALLAMGGRIGIGSDVAGSVRVPAHFAGCYAIRCSTGRWPKAGIATSMPGQEGVPSVYSPMARTLGDLTYFTRAVLGEMRPWTYDYTVHPLPWRGEVEKEFGDGGRKLRVGVLRTDGVVAPSPACERALGMAAEALRKQGCEIVEVEGAPDMYEGLRLASLLLNADGCQMFESFRRPGEWNDSGASQLRRLAGMWTPFRYLYYLWVRYVQGDHIWAGLVRHWRAQSAFENWKLVSQREAYRARWFEWWNDQELDVMITPPNATPAVPHDGMRDAVSSCGYTFLFNLLDYTAGVLPITHVDKALDKLPASFNVKKLNRVARGAYKHYDAERMHGLPVGVQVVGRRLEEEKVLAVMKRLEDALGDDNTIQAYQNSASFVPKLATKVMQWLDPQKDDVILDVGCGDPRPRLRPPFSNAALHWILRPPQTREAVFGGVRDALVPGATFVFEMGGLGNVSEIRAALLSAVGRRVGLARAQEADPWFFPDEEWVKGVMEKEVGGWRVERVEREWGVEGWVRLMGARWFEVVPEGEREACIREVVDDLEVVCRQPGGGFMLSYVRLRVVARKI</sequence>
<protein>
    <recommendedName>
        <fullName evidence="3">amidase</fullName>
        <ecNumber evidence="3">3.5.1.4</ecNumber>
    </recommendedName>
</protein>
<dbReference type="Pfam" id="PF01425">
    <property type="entry name" value="Amidase"/>
    <property type="match status" value="1"/>
</dbReference>
<evidence type="ECO:0000256" key="3">
    <source>
        <dbReference type="ARBA" id="ARBA00012922"/>
    </source>
</evidence>
<proteinExistence type="inferred from homology"/>
<accession>A0AAN6VKM7</accession>
<evidence type="ECO:0000256" key="4">
    <source>
        <dbReference type="ARBA" id="ARBA00022801"/>
    </source>
</evidence>
<dbReference type="GO" id="GO:0004040">
    <property type="term" value="F:amidase activity"/>
    <property type="evidence" value="ECO:0007669"/>
    <property type="project" value="UniProtKB-EC"/>
</dbReference>
<reference evidence="6" key="2">
    <citation type="submission" date="2023-05" db="EMBL/GenBank/DDBJ databases">
        <authorList>
            <consortium name="Lawrence Berkeley National Laboratory"/>
            <person name="Steindorff A."/>
            <person name="Hensen N."/>
            <person name="Bonometti L."/>
            <person name="Westerberg I."/>
            <person name="Brannstrom I.O."/>
            <person name="Guillou S."/>
            <person name="Cros-Aarteil S."/>
            <person name="Calhoun S."/>
            <person name="Haridas S."/>
            <person name="Kuo A."/>
            <person name="Mondo S."/>
            <person name="Pangilinan J."/>
            <person name="Riley R."/>
            <person name="Labutti K."/>
            <person name="Andreopoulos B."/>
            <person name="Lipzen A."/>
            <person name="Chen C."/>
            <person name="Yanf M."/>
            <person name="Daum C."/>
            <person name="Ng V."/>
            <person name="Clum A."/>
            <person name="Ohm R."/>
            <person name="Martin F."/>
            <person name="Silar P."/>
            <person name="Natvig D."/>
            <person name="Lalanne C."/>
            <person name="Gautier V."/>
            <person name="Ament-Velasquez S.L."/>
            <person name="Kruys A."/>
            <person name="Hutchinson M.I."/>
            <person name="Powell A.J."/>
            <person name="Barry K."/>
            <person name="Miller A.N."/>
            <person name="Grigoriev I.V."/>
            <person name="Debuchy R."/>
            <person name="Gladieux P."/>
            <person name="Thoren M.H."/>
            <person name="Johannesson H."/>
        </authorList>
    </citation>
    <scope>NUCLEOTIDE SEQUENCE</scope>
    <source>
        <strain evidence="6">CBS 538.74</strain>
    </source>
</reference>
<keyword evidence="7" id="KW-1185">Reference proteome</keyword>
<evidence type="ECO:0000313" key="7">
    <source>
        <dbReference type="Proteomes" id="UP001302745"/>
    </source>
</evidence>
<evidence type="ECO:0000256" key="1">
    <source>
        <dbReference type="ARBA" id="ARBA00001311"/>
    </source>
</evidence>
<comment type="caution">
    <text evidence="6">The sequence shown here is derived from an EMBL/GenBank/DDBJ whole genome shotgun (WGS) entry which is preliminary data.</text>
</comment>
<reference evidence="6" key="1">
    <citation type="journal article" date="2023" name="Mol. Phylogenet. Evol.">
        <title>Genome-scale phylogeny and comparative genomics of the fungal order Sordariales.</title>
        <authorList>
            <person name="Hensen N."/>
            <person name="Bonometti L."/>
            <person name="Westerberg I."/>
            <person name="Brannstrom I.O."/>
            <person name="Guillou S."/>
            <person name="Cros-Aarteil S."/>
            <person name="Calhoun S."/>
            <person name="Haridas S."/>
            <person name="Kuo A."/>
            <person name="Mondo S."/>
            <person name="Pangilinan J."/>
            <person name="Riley R."/>
            <person name="LaButti K."/>
            <person name="Andreopoulos B."/>
            <person name="Lipzen A."/>
            <person name="Chen C."/>
            <person name="Yan M."/>
            <person name="Daum C."/>
            <person name="Ng V."/>
            <person name="Clum A."/>
            <person name="Steindorff A."/>
            <person name="Ohm R.A."/>
            <person name="Martin F."/>
            <person name="Silar P."/>
            <person name="Natvig D.O."/>
            <person name="Lalanne C."/>
            <person name="Gautier V."/>
            <person name="Ament-Velasquez S.L."/>
            <person name="Kruys A."/>
            <person name="Hutchinson M.I."/>
            <person name="Powell A.J."/>
            <person name="Barry K."/>
            <person name="Miller A.N."/>
            <person name="Grigoriev I.V."/>
            <person name="Debuchy R."/>
            <person name="Gladieux P."/>
            <person name="Hiltunen Thoren M."/>
            <person name="Johannesson H."/>
        </authorList>
    </citation>
    <scope>NUCLEOTIDE SEQUENCE</scope>
    <source>
        <strain evidence="6">CBS 538.74</strain>
    </source>
</reference>
<dbReference type="InterPro" id="IPR036928">
    <property type="entry name" value="AS_sf"/>
</dbReference>
<comment type="similarity">
    <text evidence="2">Belongs to the amidase family.</text>
</comment>
<dbReference type="EMBL" id="MU856945">
    <property type="protein sequence ID" value="KAK4153288.1"/>
    <property type="molecule type" value="Genomic_DNA"/>
</dbReference>
<dbReference type="SUPFAM" id="SSF53335">
    <property type="entry name" value="S-adenosyl-L-methionine-dependent methyltransferases"/>
    <property type="match status" value="1"/>
</dbReference>
<evidence type="ECO:0000256" key="2">
    <source>
        <dbReference type="ARBA" id="ARBA00009199"/>
    </source>
</evidence>
<dbReference type="EC" id="3.5.1.4" evidence="3"/>
<dbReference type="PANTHER" id="PTHR46072:SF10">
    <property type="entry name" value="ACETAMIDASE"/>
    <property type="match status" value="1"/>
</dbReference>
<dbReference type="AlphaFoldDB" id="A0AAN6VKM7"/>
<dbReference type="InterPro" id="IPR023631">
    <property type="entry name" value="Amidase_dom"/>
</dbReference>
<evidence type="ECO:0000313" key="6">
    <source>
        <dbReference type="EMBL" id="KAK4153288.1"/>
    </source>
</evidence>
<dbReference type="PANTHER" id="PTHR46072">
    <property type="entry name" value="AMIDASE-RELATED-RELATED"/>
    <property type="match status" value="1"/>
</dbReference>
<dbReference type="Gene3D" id="3.40.50.150">
    <property type="entry name" value="Vaccinia Virus protein VP39"/>
    <property type="match status" value="1"/>
</dbReference>
<gene>
    <name evidence="6" type="ORF">C8A00DRAFT_43779</name>
</gene>
<keyword evidence="4" id="KW-0378">Hydrolase</keyword>
<comment type="catalytic activity">
    <reaction evidence="1">
        <text>a monocarboxylic acid amide + H2O = a monocarboxylate + NH4(+)</text>
        <dbReference type="Rhea" id="RHEA:12020"/>
        <dbReference type="ChEBI" id="CHEBI:15377"/>
        <dbReference type="ChEBI" id="CHEBI:28938"/>
        <dbReference type="ChEBI" id="CHEBI:35757"/>
        <dbReference type="ChEBI" id="CHEBI:83628"/>
        <dbReference type="EC" id="3.5.1.4"/>
    </reaction>
</comment>
<dbReference type="Proteomes" id="UP001302745">
    <property type="component" value="Unassembled WGS sequence"/>
</dbReference>
<name>A0AAN6VKM7_9PEZI</name>
<dbReference type="Gene3D" id="3.90.1300.10">
    <property type="entry name" value="Amidase signature (AS) domain"/>
    <property type="match status" value="1"/>
</dbReference>
<evidence type="ECO:0000259" key="5">
    <source>
        <dbReference type="Pfam" id="PF01425"/>
    </source>
</evidence>
<dbReference type="SUPFAM" id="SSF75304">
    <property type="entry name" value="Amidase signature (AS) enzymes"/>
    <property type="match status" value="1"/>
</dbReference>
<feature type="domain" description="Amidase" evidence="5">
    <location>
        <begin position="117"/>
        <end position="561"/>
    </location>
</feature>
<organism evidence="6 7">
    <name type="scientific">Chaetomidium leptoderma</name>
    <dbReference type="NCBI Taxonomy" id="669021"/>
    <lineage>
        <taxon>Eukaryota</taxon>
        <taxon>Fungi</taxon>
        <taxon>Dikarya</taxon>
        <taxon>Ascomycota</taxon>
        <taxon>Pezizomycotina</taxon>
        <taxon>Sordariomycetes</taxon>
        <taxon>Sordariomycetidae</taxon>
        <taxon>Sordariales</taxon>
        <taxon>Chaetomiaceae</taxon>
        <taxon>Chaetomidium</taxon>
    </lineage>
</organism>